<feature type="transmembrane region" description="Helical" evidence="1">
    <location>
        <begin position="125"/>
        <end position="153"/>
    </location>
</feature>
<feature type="transmembrane region" description="Helical" evidence="1">
    <location>
        <begin position="67"/>
        <end position="86"/>
    </location>
</feature>
<evidence type="ECO:0000313" key="2">
    <source>
        <dbReference type="EMBL" id="HJD39501.1"/>
    </source>
</evidence>
<reference evidence="2" key="2">
    <citation type="submission" date="2021-04" db="EMBL/GenBank/DDBJ databases">
        <authorList>
            <person name="Gilroy R."/>
        </authorList>
    </citation>
    <scope>NUCLEOTIDE SEQUENCE</scope>
    <source>
        <strain evidence="2">ChiW19-6364</strain>
    </source>
</reference>
<dbReference type="Pfam" id="PF03862">
    <property type="entry name" value="SpoVAC_SpoVAEB"/>
    <property type="match status" value="1"/>
</dbReference>
<name>A0A9D2RBT5_9FIRM</name>
<dbReference type="PANTHER" id="PTHR38450:SF1">
    <property type="entry name" value="STAGE V SPORULATION PROTEIN AC"/>
    <property type="match status" value="1"/>
</dbReference>
<comment type="caution">
    <text evidence="2">The sequence shown here is derived from an EMBL/GenBank/DDBJ whole genome shotgun (WGS) entry which is preliminary data.</text>
</comment>
<keyword evidence="1" id="KW-0812">Transmembrane</keyword>
<evidence type="ECO:0000256" key="1">
    <source>
        <dbReference type="SAM" id="Phobius"/>
    </source>
</evidence>
<dbReference type="PANTHER" id="PTHR38450">
    <property type="entry name" value="STAGE V SPORULATION PROTEIN AC-RELATED"/>
    <property type="match status" value="1"/>
</dbReference>
<keyword evidence="1" id="KW-0472">Membrane</keyword>
<protein>
    <submittedName>
        <fullName evidence="2">SpoVA/SpoVAEb family sporulation membrane protein</fullName>
    </submittedName>
</protein>
<feature type="transmembrane region" description="Helical" evidence="1">
    <location>
        <begin position="34"/>
        <end position="55"/>
    </location>
</feature>
<accession>A0A9D2RBT5</accession>
<dbReference type="EMBL" id="DWUX01000106">
    <property type="protein sequence ID" value="HJD39501.1"/>
    <property type="molecule type" value="Genomic_DNA"/>
</dbReference>
<dbReference type="InterPro" id="IPR005562">
    <property type="entry name" value="SpoVA"/>
</dbReference>
<dbReference type="AlphaFoldDB" id="A0A9D2RBT5"/>
<keyword evidence="1" id="KW-1133">Transmembrane helix</keyword>
<proteinExistence type="predicted"/>
<gene>
    <name evidence="2" type="ORF">H9913_05690</name>
</gene>
<dbReference type="Proteomes" id="UP000823850">
    <property type="component" value="Unassembled WGS sequence"/>
</dbReference>
<sequence length="159" mass="17579">MMELSQEEQRKEKEKEYEKYVKKRTPVHSLAKNMWGAFFSGGLICVLGQGIQNFCEWMGMDKETGSAWTSLALVFLSVLLTGLNIYPKLAKWGGAGTLVPITGFANSVAAPAIEYQKEGQVFGIGCKIFTIAGPVILYGILVSSLLGLIYYFLHMWGIV</sequence>
<reference evidence="2" key="1">
    <citation type="journal article" date="2021" name="PeerJ">
        <title>Extensive microbial diversity within the chicken gut microbiome revealed by metagenomics and culture.</title>
        <authorList>
            <person name="Gilroy R."/>
            <person name="Ravi A."/>
            <person name="Getino M."/>
            <person name="Pursley I."/>
            <person name="Horton D.L."/>
            <person name="Alikhan N.F."/>
            <person name="Baker D."/>
            <person name="Gharbi K."/>
            <person name="Hall N."/>
            <person name="Watson M."/>
            <person name="Adriaenssens E.M."/>
            <person name="Foster-Nyarko E."/>
            <person name="Jarju S."/>
            <person name="Secka A."/>
            <person name="Antonio M."/>
            <person name="Oren A."/>
            <person name="Chaudhuri R.R."/>
            <person name="La Ragione R."/>
            <person name="Hildebrand F."/>
            <person name="Pallen M.J."/>
        </authorList>
    </citation>
    <scope>NUCLEOTIDE SEQUENCE</scope>
    <source>
        <strain evidence="2">ChiW19-6364</strain>
    </source>
</reference>
<evidence type="ECO:0000313" key="3">
    <source>
        <dbReference type="Proteomes" id="UP000823850"/>
    </source>
</evidence>
<feature type="transmembrane region" description="Helical" evidence="1">
    <location>
        <begin position="92"/>
        <end position="113"/>
    </location>
</feature>
<organism evidence="2 3">
    <name type="scientific">Candidatus Blautia stercoripullorum</name>
    <dbReference type="NCBI Taxonomy" id="2838502"/>
    <lineage>
        <taxon>Bacteria</taxon>
        <taxon>Bacillati</taxon>
        <taxon>Bacillota</taxon>
        <taxon>Clostridia</taxon>
        <taxon>Lachnospirales</taxon>
        <taxon>Lachnospiraceae</taxon>
        <taxon>Blautia</taxon>
    </lineage>
</organism>